<proteinExistence type="predicted"/>
<keyword evidence="3" id="KW-1185">Reference proteome</keyword>
<dbReference type="InterPro" id="IPR031705">
    <property type="entry name" value="Glyco_hydro_36_C"/>
</dbReference>
<dbReference type="Pfam" id="PF16874">
    <property type="entry name" value="Glyco_hydro_36C"/>
    <property type="match status" value="1"/>
</dbReference>
<evidence type="ECO:0000313" key="2">
    <source>
        <dbReference type="EMBL" id="EGJ27640.1"/>
    </source>
</evidence>
<dbReference type="Proteomes" id="UP000005356">
    <property type="component" value="Unassembled WGS sequence"/>
</dbReference>
<protein>
    <recommendedName>
        <fullName evidence="1">Glycosyl hydrolase family 36 C-terminal domain-containing protein</fullName>
    </recommendedName>
</protein>
<accession>A0ABN0CWQ1</accession>
<gene>
    <name evidence="2" type="ORF">STRPO_0881</name>
</gene>
<evidence type="ECO:0000259" key="1">
    <source>
        <dbReference type="Pfam" id="PF16874"/>
    </source>
</evidence>
<organism evidence="2 3">
    <name type="scientific">Streptococcus porcinus str. Jelinkova 176</name>
    <dbReference type="NCBI Taxonomy" id="873448"/>
    <lineage>
        <taxon>Bacteria</taxon>
        <taxon>Bacillati</taxon>
        <taxon>Bacillota</taxon>
        <taxon>Bacilli</taxon>
        <taxon>Lactobacillales</taxon>
        <taxon>Streptococcaceae</taxon>
        <taxon>Streptococcus</taxon>
    </lineage>
</organism>
<name>A0ABN0CWQ1_STRPO</name>
<feature type="domain" description="Glycosyl hydrolase family 36 C-terminal" evidence="1">
    <location>
        <begin position="43"/>
        <end position="121"/>
    </location>
</feature>
<evidence type="ECO:0000313" key="3">
    <source>
        <dbReference type="Proteomes" id="UP000005356"/>
    </source>
</evidence>
<dbReference type="Gene3D" id="2.60.40.1180">
    <property type="entry name" value="Golgi alpha-mannosidase II"/>
    <property type="match status" value="1"/>
</dbReference>
<dbReference type="InterPro" id="IPR013780">
    <property type="entry name" value="Glyco_hydro_b"/>
</dbReference>
<sequence length="126" mass="14426">MSTLNSDEKKAIANQIAFYKNYRHVFQRGEFTRLISPFESKVTAWQVMSEDGDKGFVAFYRTLVTSNEGRQRLMLQNLQPEAIYKINNSKTYSGATLMNAGLVIDKEDFVEGLKDFTSLLISIEKQ</sequence>
<comment type="caution">
    <text evidence="2">The sequence shown here is derived from an EMBL/GenBank/DDBJ whole genome shotgun (WGS) entry which is preliminary data.</text>
</comment>
<reference evidence="2 3" key="1">
    <citation type="journal article" date="2014" name="Int. J. Syst. Evol. Microbiol.">
        <title>Phylogenomics and the dynamic genome evolution of the genus Streptococcus.</title>
        <authorList>
            <consortium name="The Broad Institute Genome Sequencing Platform"/>
            <person name="Richards V.P."/>
            <person name="Palmer S.R."/>
            <person name="Pavinski Bitar P.D."/>
            <person name="Qin X."/>
            <person name="Weinstock G.M."/>
            <person name="Highlander S.K."/>
            <person name="Town C.D."/>
            <person name="Burne R.A."/>
            <person name="Stanhope M.J."/>
        </authorList>
    </citation>
    <scope>NUCLEOTIDE SEQUENCE [LARGE SCALE GENOMIC DNA]</scope>
    <source>
        <strain evidence="2 3">Jelinkova 176</strain>
    </source>
</reference>
<dbReference type="EMBL" id="AEUU02000001">
    <property type="protein sequence ID" value="EGJ27640.1"/>
    <property type="molecule type" value="Genomic_DNA"/>
</dbReference>